<reference evidence="1 2" key="1">
    <citation type="journal article" date="2016" name="Nat. Commun.">
        <title>Extremotolerant tardigrade genome and improved radiotolerance of human cultured cells by tardigrade-unique protein.</title>
        <authorList>
            <person name="Hashimoto T."/>
            <person name="Horikawa D.D."/>
            <person name="Saito Y."/>
            <person name="Kuwahara H."/>
            <person name="Kozuka-Hata H."/>
            <person name="Shin-I T."/>
            <person name="Minakuchi Y."/>
            <person name="Ohishi K."/>
            <person name="Motoyama A."/>
            <person name="Aizu T."/>
            <person name="Enomoto A."/>
            <person name="Kondo K."/>
            <person name="Tanaka S."/>
            <person name="Hara Y."/>
            <person name="Koshikawa S."/>
            <person name="Sagara H."/>
            <person name="Miura T."/>
            <person name="Yokobori S."/>
            <person name="Miyagawa K."/>
            <person name="Suzuki Y."/>
            <person name="Kubo T."/>
            <person name="Oyama M."/>
            <person name="Kohara Y."/>
            <person name="Fujiyama A."/>
            <person name="Arakawa K."/>
            <person name="Katayama T."/>
            <person name="Toyoda A."/>
            <person name="Kunieda T."/>
        </authorList>
    </citation>
    <scope>NUCLEOTIDE SEQUENCE [LARGE SCALE GENOMIC DNA]</scope>
    <source>
        <strain evidence="1 2">YOKOZUNA-1</strain>
    </source>
</reference>
<proteinExistence type="predicted"/>
<dbReference type="STRING" id="947166.A0A1D1UXF6"/>
<evidence type="ECO:0000313" key="1">
    <source>
        <dbReference type="EMBL" id="GAU92382.1"/>
    </source>
</evidence>
<dbReference type="Gene3D" id="3.90.70.10">
    <property type="entry name" value="Cysteine proteinases"/>
    <property type="match status" value="1"/>
</dbReference>
<organism evidence="1 2">
    <name type="scientific">Ramazzottius varieornatus</name>
    <name type="common">Water bear</name>
    <name type="synonym">Tardigrade</name>
    <dbReference type="NCBI Taxonomy" id="947166"/>
    <lineage>
        <taxon>Eukaryota</taxon>
        <taxon>Metazoa</taxon>
        <taxon>Ecdysozoa</taxon>
        <taxon>Tardigrada</taxon>
        <taxon>Eutardigrada</taxon>
        <taxon>Parachela</taxon>
        <taxon>Hypsibioidea</taxon>
        <taxon>Ramazzottiidae</taxon>
        <taxon>Ramazzottius</taxon>
    </lineage>
</organism>
<keyword evidence="2" id="KW-1185">Reference proteome</keyword>
<dbReference type="SUPFAM" id="SSF54001">
    <property type="entry name" value="Cysteine proteinases"/>
    <property type="match status" value="1"/>
</dbReference>
<dbReference type="EMBL" id="BDGG01000002">
    <property type="protein sequence ID" value="GAU92382.1"/>
    <property type="molecule type" value="Genomic_DNA"/>
</dbReference>
<sequence length="152" mass="16516">MHQASVQDLLVCTGPYQGSTNLCNGCQTIWPYGWWVSFGIVTGGTYNSSSGCMPYTSYTQSAAASTSSSSCSNTCTNPSYPRAYLTDRNKGYSYYIMGNGVSSGLTTTSTAVIDQIKSDLFTYGPMSVEVDVYDDFYHYSSGNITELYPTVQ</sequence>
<gene>
    <name evidence="1" type="primary">RvY_04468-1</name>
    <name evidence="1" type="synonym">RvY_04468.1</name>
    <name evidence="1" type="ORF">RvY_04468</name>
</gene>
<dbReference type="InterPro" id="IPR038765">
    <property type="entry name" value="Papain-like_cys_pep_sf"/>
</dbReference>
<evidence type="ECO:0008006" key="3">
    <source>
        <dbReference type="Google" id="ProtNLM"/>
    </source>
</evidence>
<protein>
    <recommendedName>
        <fullName evidence="3">Peptidase C1A papain C-terminal domain-containing protein</fullName>
    </recommendedName>
</protein>
<name>A0A1D1UXF6_RAMVA</name>
<dbReference type="Proteomes" id="UP000186922">
    <property type="component" value="Unassembled WGS sequence"/>
</dbReference>
<dbReference type="AlphaFoldDB" id="A0A1D1UXF6"/>
<accession>A0A1D1UXF6</accession>
<comment type="caution">
    <text evidence="1">The sequence shown here is derived from an EMBL/GenBank/DDBJ whole genome shotgun (WGS) entry which is preliminary data.</text>
</comment>
<evidence type="ECO:0000313" key="2">
    <source>
        <dbReference type="Proteomes" id="UP000186922"/>
    </source>
</evidence>